<keyword evidence="3" id="KW-0808">Transferase</keyword>
<comment type="subcellular location">
    <subcellularLocation>
        <location evidence="5">Cytoplasm</location>
    </subcellularLocation>
</comment>
<dbReference type="InterPro" id="IPR004384">
    <property type="entry name" value="RNA_MeTrfase_TrmJ/LasT"/>
</dbReference>
<dbReference type="NCBIfam" id="TIGR00050">
    <property type="entry name" value="rRNA_methyl_1"/>
    <property type="match status" value="1"/>
</dbReference>
<dbReference type="InterPro" id="IPR029026">
    <property type="entry name" value="tRNA_m1G_MTases_N"/>
</dbReference>
<dbReference type="InterPro" id="IPR029028">
    <property type="entry name" value="Alpha/beta_knot_MTases"/>
</dbReference>
<evidence type="ECO:0000313" key="8">
    <source>
        <dbReference type="Proteomes" id="UP001156664"/>
    </source>
</evidence>
<organism evidence="7 8">
    <name type="scientific">Limnobacter litoralis</name>
    <dbReference type="NCBI Taxonomy" id="481366"/>
    <lineage>
        <taxon>Bacteria</taxon>
        <taxon>Pseudomonadati</taxon>
        <taxon>Pseudomonadota</taxon>
        <taxon>Betaproteobacteria</taxon>
        <taxon>Burkholderiales</taxon>
        <taxon>Burkholderiaceae</taxon>
        <taxon>Limnobacter</taxon>
    </lineage>
</organism>
<keyword evidence="8" id="KW-1185">Reference proteome</keyword>
<dbReference type="InterPro" id="IPR001537">
    <property type="entry name" value="SpoU_MeTrfase"/>
</dbReference>
<dbReference type="Gene3D" id="3.40.1280.10">
    <property type="match status" value="1"/>
</dbReference>
<dbReference type="PANTHER" id="PTHR42786">
    <property type="entry name" value="TRNA/RRNA METHYLTRANSFERASE"/>
    <property type="match status" value="1"/>
</dbReference>
<evidence type="ECO:0000256" key="5">
    <source>
        <dbReference type="RuleBase" id="RU362024"/>
    </source>
</evidence>
<keyword evidence="5" id="KW-0819">tRNA processing</keyword>
<dbReference type="PIRSF" id="PIRSF004808">
    <property type="entry name" value="LasT"/>
    <property type="match status" value="1"/>
</dbReference>
<comment type="similarity">
    <text evidence="1">Belongs to the class IV-like SAM-binding methyltransferase superfamily. RNA methyltransferase TrmH family.</text>
</comment>
<reference evidence="8" key="1">
    <citation type="journal article" date="2019" name="Int. J. Syst. Evol. Microbiol.">
        <title>The Global Catalogue of Microorganisms (GCM) 10K type strain sequencing project: providing services to taxonomists for standard genome sequencing and annotation.</title>
        <authorList>
            <consortium name="The Broad Institute Genomics Platform"/>
            <consortium name="The Broad Institute Genome Sequencing Center for Infectious Disease"/>
            <person name="Wu L."/>
            <person name="Ma J."/>
        </authorList>
    </citation>
    <scope>NUCLEOTIDE SEQUENCE [LARGE SCALE GENOMIC DNA]</scope>
    <source>
        <strain evidence="8">NBRC 105857</strain>
    </source>
</reference>
<dbReference type="Pfam" id="PF00588">
    <property type="entry name" value="SpoU_methylase"/>
    <property type="match status" value="1"/>
</dbReference>
<dbReference type="GO" id="GO:0032259">
    <property type="term" value="P:methylation"/>
    <property type="evidence" value="ECO:0007669"/>
    <property type="project" value="UniProtKB-KW"/>
</dbReference>
<comment type="caution">
    <text evidence="7">The sequence shown here is derived from an EMBL/GenBank/DDBJ whole genome shotgun (WGS) entry which is preliminary data.</text>
</comment>
<sequence>MSKANSLESISIVLVKTSHPGNVGSVARAMKTMGLSDLRLVMPKQPDLHQQDDAIALASGATDVLQRAQVYDSLSDALHDTVCAYALSARIRELGPVLMSPEQAAADSEQALEQTGKRVAFVLGAERTGLTNEELLACNRQVYIPSNPVYNSLNLSQAAQIVCYALRRHFENKPGSALPLTRDVQIDPNRQSNPATVQAVEQLKAHWLQAMEKVDFLNPDKPKKLVHRLGKLLGRAQLEQEEVDMLRGFLSDVVRVAEGRLYPHERGASKPDGSA</sequence>
<evidence type="ECO:0000256" key="2">
    <source>
        <dbReference type="ARBA" id="ARBA00022603"/>
    </source>
</evidence>
<evidence type="ECO:0000256" key="3">
    <source>
        <dbReference type="ARBA" id="ARBA00022679"/>
    </source>
</evidence>
<feature type="domain" description="tRNA/rRNA methyltransferase SpoU type" evidence="6">
    <location>
        <begin position="10"/>
        <end position="164"/>
    </location>
</feature>
<evidence type="ECO:0000259" key="6">
    <source>
        <dbReference type="Pfam" id="PF00588"/>
    </source>
</evidence>
<comment type="function">
    <text evidence="5">Catalyzes the formation of 2'O-methylated cytidine (Cm32) or 2'O-methylated uridine (Um32) at position 32 in tRNA.</text>
</comment>
<dbReference type="RefSeq" id="WP_284282562.1">
    <property type="nucleotide sequence ID" value="NZ_BSOJ01000038.1"/>
</dbReference>
<dbReference type="EC" id="2.1.1.200" evidence="5"/>
<dbReference type="Proteomes" id="UP001156664">
    <property type="component" value="Unassembled WGS sequence"/>
</dbReference>
<comment type="catalytic activity">
    <reaction evidence="5">
        <text>cytidine(32) in tRNA + S-adenosyl-L-methionine = 2'-O-methylcytidine(32) in tRNA + S-adenosyl-L-homocysteine + H(+)</text>
        <dbReference type="Rhea" id="RHEA:42932"/>
        <dbReference type="Rhea" id="RHEA-COMP:10288"/>
        <dbReference type="Rhea" id="RHEA-COMP:10289"/>
        <dbReference type="ChEBI" id="CHEBI:15378"/>
        <dbReference type="ChEBI" id="CHEBI:57856"/>
        <dbReference type="ChEBI" id="CHEBI:59789"/>
        <dbReference type="ChEBI" id="CHEBI:74495"/>
        <dbReference type="ChEBI" id="CHEBI:82748"/>
        <dbReference type="EC" id="2.1.1.200"/>
    </reaction>
</comment>
<comment type="subunit">
    <text evidence="5">Homodimer.</text>
</comment>
<dbReference type="Gene3D" id="1.10.8.590">
    <property type="match status" value="1"/>
</dbReference>
<keyword evidence="4 5" id="KW-0949">S-adenosyl-L-methionine</keyword>
<dbReference type="PANTHER" id="PTHR42786:SF2">
    <property type="entry name" value="TRNA (CYTIDINE_URIDINE-2'-O-)-METHYLTRANSFERASE TRMJ"/>
    <property type="match status" value="1"/>
</dbReference>
<dbReference type="GO" id="GO:0008168">
    <property type="term" value="F:methyltransferase activity"/>
    <property type="evidence" value="ECO:0007669"/>
    <property type="project" value="UniProtKB-KW"/>
</dbReference>
<proteinExistence type="inferred from homology"/>
<dbReference type="CDD" id="cd18093">
    <property type="entry name" value="SpoU-like_TrmJ"/>
    <property type="match status" value="1"/>
</dbReference>
<name>A0ABQ5YXR5_9BURK</name>
<evidence type="ECO:0000313" key="7">
    <source>
        <dbReference type="EMBL" id="GLR27703.1"/>
    </source>
</evidence>
<accession>A0ABQ5YXR5</accession>
<dbReference type="EMBL" id="BSOJ01000038">
    <property type="protein sequence ID" value="GLR27703.1"/>
    <property type="molecule type" value="Genomic_DNA"/>
</dbReference>
<evidence type="ECO:0000256" key="4">
    <source>
        <dbReference type="ARBA" id="ARBA00022691"/>
    </source>
</evidence>
<comment type="catalytic activity">
    <reaction evidence="5">
        <text>uridine(32) in tRNA + S-adenosyl-L-methionine = 2'-O-methyluridine(32) in tRNA + S-adenosyl-L-homocysteine + H(+)</text>
        <dbReference type="Rhea" id="RHEA:42936"/>
        <dbReference type="Rhea" id="RHEA-COMP:10107"/>
        <dbReference type="Rhea" id="RHEA-COMP:10290"/>
        <dbReference type="ChEBI" id="CHEBI:15378"/>
        <dbReference type="ChEBI" id="CHEBI:57856"/>
        <dbReference type="ChEBI" id="CHEBI:59789"/>
        <dbReference type="ChEBI" id="CHEBI:65315"/>
        <dbReference type="ChEBI" id="CHEBI:74478"/>
        <dbReference type="EC" id="2.1.1.200"/>
    </reaction>
</comment>
<evidence type="ECO:0000256" key="1">
    <source>
        <dbReference type="ARBA" id="ARBA00007228"/>
    </source>
</evidence>
<protein>
    <recommendedName>
        <fullName evidence="5">tRNA (cytidine/uridine-2'-O-)-methyltransferase TrmJ</fullName>
        <ecNumber evidence="5">2.1.1.200</ecNumber>
    </recommendedName>
    <alternativeName>
        <fullName evidence="5">tRNA (cytidine(32)/uridine(32)-2'-O)-methyltransferase</fullName>
    </alternativeName>
    <alternativeName>
        <fullName evidence="5">tRNA Cm32/Um32 methyltransferase</fullName>
    </alternativeName>
</protein>
<keyword evidence="5" id="KW-0963">Cytoplasm</keyword>
<dbReference type="SUPFAM" id="SSF75217">
    <property type="entry name" value="alpha/beta knot"/>
    <property type="match status" value="1"/>
</dbReference>
<keyword evidence="2 5" id="KW-0489">Methyltransferase</keyword>
<gene>
    <name evidence="5" type="primary">trmJ</name>
    <name evidence="7" type="ORF">GCM10007875_27950</name>
</gene>